<reference evidence="1 2" key="1">
    <citation type="submission" date="2019-03" db="EMBL/GenBank/DDBJ databases">
        <title>The genome sequence of a newly discovered highly antifungal drug resistant Aspergillus species, Aspergillus tanneri NIH 1004.</title>
        <authorList>
            <person name="Mounaud S."/>
            <person name="Singh I."/>
            <person name="Joardar V."/>
            <person name="Pakala S."/>
            <person name="Pakala S."/>
            <person name="Venepally P."/>
            <person name="Hoover J."/>
            <person name="Nierman W."/>
            <person name="Chung J."/>
            <person name="Losada L."/>
        </authorList>
    </citation>
    <scope>NUCLEOTIDE SEQUENCE [LARGE SCALE GENOMIC DNA]</scope>
    <source>
        <strain evidence="1 2">NIH1004</strain>
    </source>
</reference>
<organism evidence="1 2">
    <name type="scientific">Aspergillus tanneri</name>
    <dbReference type="NCBI Taxonomy" id="1220188"/>
    <lineage>
        <taxon>Eukaryota</taxon>
        <taxon>Fungi</taxon>
        <taxon>Dikarya</taxon>
        <taxon>Ascomycota</taxon>
        <taxon>Pezizomycotina</taxon>
        <taxon>Eurotiomycetes</taxon>
        <taxon>Eurotiomycetidae</taxon>
        <taxon>Eurotiales</taxon>
        <taxon>Aspergillaceae</taxon>
        <taxon>Aspergillus</taxon>
        <taxon>Aspergillus subgen. Circumdati</taxon>
    </lineage>
</organism>
<evidence type="ECO:0008006" key="3">
    <source>
        <dbReference type="Google" id="ProtNLM"/>
    </source>
</evidence>
<evidence type="ECO:0000313" key="2">
    <source>
        <dbReference type="Proteomes" id="UP000308092"/>
    </source>
</evidence>
<dbReference type="EMBL" id="SOSA01000049">
    <property type="protein sequence ID" value="THC98254.1"/>
    <property type="molecule type" value="Genomic_DNA"/>
</dbReference>
<dbReference type="VEuPathDB" id="FungiDB:EYZ11_002256"/>
<proteinExistence type="predicted"/>
<name>A0A4V3UQA0_9EURO</name>
<accession>A0A4V3UQA0</accession>
<comment type="caution">
    <text evidence="1">The sequence shown here is derived from an EMBL/GenBank/DDBJ whole genome shotgun (WGS) entry which is preliminary data.</text>
</comment>
<keyword evidence="2" id="KW-1185">Reference proteome</keyword>
<sequence length="118" mass="13484">MADVGYTIDDFYRFFYIPGHENIPAGVPGYNDRYQHAISALLVWTEKDNPPDYLVGTKFEDDDGSIVLAEPALQRTEEQLFLPLISVFYSFLILRHIRELTELPSSFTSPITQLLLGE</sequence>
<protein>
    <recommendedName>
        <fullName evidence="3">Carboxylic ester hydrolase</fullName>
    </recommendedName>
</protein>
<dbReference type="STRING" id="1220188.A0A4V3UQA0"/>
<dbReference type="Proteomes" id="UP000308092">
    <property type="component" value="Unassembled WGS sequence"/>
</dbReference>
<dbReference type="AlphaFoldDB" id="A0A4V3UQA0"/>
<gene>
    <name evidence="1" type="ORF">EYZ11_002256</name>
</gene>
<evidence type="ECO:0000313" key="1">
    <source>
        <dbReference type="EMBL" id="THC98254.1"/>
    </source>
</evidence>